<organism evidence="1 2">
    <name type="scientific">Sphingomonas donggukensis</name>
    <dbReference type="NCBI Taxonomy" id="2949093"/>
    <lineage>
        <taxon>Bacteria</taxon>
        <taxon>Pseudomonadati</taxon>
        <taxon>Pseudomonadota</taxon>
        <taxon>Alphaproteobacteria</taxon>
        <taxon>Sphingomonadales</taxon>
        <taxon>Sphingomonadaceae</taxon>
        <taxon>Sphingomonas</taxon>
    </lineage>
</organism>
<sequence>MSRGPDAAVLLERTLIADAARSAVMLEVTAGKATRWASATFVGARHALTLSAARDLNADTWIGELEDAELPVRGHLVADVQVVRIVRADGRVVADVEVLTVEEG</sequence>
<proteinExistence type="predicted"/>
<dbReference type="RefSeq" id="WP_250751776.1">
    <property type="nucleotide sequence ID" value="NZ_CP098401.1"/>
</dbReference>
<evidence type="ECO:0000313" key="1">
    <source>
        <dbReference type="EMBL" id="URW75509.1"/>
    </source>
</evidence>
<gene>
    <name evidence="1" type="ORF">M9980_13410</name>
</gene>
<dbReference type="Proteomes" id="UP001055580">
    <property type="component" value="Chromosome"/>
</dbReference>
<name>A0ABY4TSY2_9SPHN</name>
<reference evidence="1" key="1">
    <citation type="submission" date="2022-05" db="EMBL/GenBank/DDBJ databases">
        <title>Sphingomonas sp. strain RMG20 Genome sequencing and assembly.</title>
        <authorList>
            <person name="Kim I."/>
        </authorList>
    </citation>
    <scope>NUCLEOTIDE SEQUENCE</scope>
    <source>
        <strain evidence="1">RMG20</strain>
    </source>
</reference>
<keyword evidence="2" id="KW-1185">Reference proteome</keyword>
<dbReference type="EMBL" id="CP098401">
    <property type="protein sequence ID" value="URW75509.1"/>
    <property type="molecule type" value="Genomic_DNA"/>
</dbReference>
<evidence type="ECO:0000313" key="2">
    <source>
        <dbReference type="Proteomes" id="UP001055580"/>
    </source>
</evidence>
<accession>A0ABY4TSY2</accession>
<protein>
    <submittedName>
        <fullName evidence="1">Uncharacterized protein</fullName>
    </submittedName>
</protein>